<organism evidence="3 4">
    <name type="scientific">Marinobacter persicus</name>
    <dbReference type="NCBI Taxonomy" id="930118"/>
    <lineage>
        <taxon>Bacteria</taxon>
        <taxon>Pseudomonadati</taxon>
        <taxon>Pseudomonadota</taxon>
        <taxon>Gammaproteobacteria</taxon>
        <taxon>Pseudomonadales</taxon>
        <taxon>Marinobacteraceae</taxon>
        <taxon>Marinobacter</taxon>
    </lineage>
</organism>
<feature type="signal peptide" evidence="1">
    <location>
        <begin position="1"/>
        <end position="20"/>
    </location>
</feature>
<feature type="domain" description="Chalcone isomerase" evidence="2">
    <location>
        <begin position="27"/>
        <end position="190"/>
    </location>
</feature>
<keyword evidence="4" id="KW-1185">Reference proteome</keyword>
<evidence type="ECO:0000313" key="3">
    <source>
        <dbReference type="EMBL" id="SFK26828.1"/>
    </source>
</evidence>
<dbReference type="Gene3D" id="3.50.70.10">
    <property type="match status" value="1"/>
</dbReference>
<proteinExistence type="predicted"/>
<dbReference type="InterPro" id="IPR036298">
    <property type="entry name" value="Chalcone_isomerase_sf"/>
</dbReference>
<dbReference type="InterPro" id="IPR016087">
    <property type="entry name" value="Chalcone_isomerase"/>
</dbReference>
<dbReference type="RefSeq" id="WP_091706550.1">
    <property type="nucleotide sequence ID" value="NZ_BMYN01000014.1"/>
</dbReference>
<name>A0A1I3Y4P5_9GAMM</name>
<evidence type="ECO:0000313" key="4">
    <source>
        <dbReference type="Proteomes" id="UP000199445"/>
    </source>
</evidence>
<accession>A0A1I3Y4P5</accession>
<evidence type="ECO:0000256" key="1">
    <source>
        <dbReference type="SAM" id="SignalP"/>
    </source>
</evidence>
<dbReference type="SUPFAM" id="SSF54626">
    <property type="entry name" value="Chalcone isomerase"/>
    <property type="match status" value="1"/>
</dbReference>
<keyword evidence="1" id="KW-0732">Signal</keyword>
<dbReference type="GO" id="GO:0016872">
    <property type="term" value="F:intramolecular lyase activity"/>
    <property type="evidence" value="ECO:0007669"/>
    <property type="project" value="InterPro"/>
</dbReference>
<dbReference type="EMBL" id="FOSC01000014">
    <property type="protein sequence ID" value="SFK26828.1"/>
    <property type="molecule type" value="Genomic_DNA"/>
</dbReference>
<dbReference type="Proteomes" id="UP000199445">
    <property type="component" value="Unassembled WGS sequence"/>
</dbReference>
<evidence type="ECO:0000259" key="2">
    <source>
        <dbReference type="Pfam" id="PF16036"/>
    </source>
</evidence>
<keyword evidence="3" id="KW-0413">Isomerase</keyword>
<dbReference type="InterPro" id="IPR016088">
    <property type="entry name" value="Chalcone_isomerase_3-sand"/>
</dbReference>
<dbReference type="OrthoDB" id="270742at2"/>
<protein>
    <submittedName>
        <fullName evidence="3">Chalcone isomerase-like</fullName>
    </submittedName>
</protein>
<sequence>MNKRLIGQLLAAFVLFGSLAGPAMGRTVGGVDVQESYQLAGESLALSGAGTRSKWFMDLYVGALYLPEVLTSGNAVLEADQPQAITLHITSGMITSERMTEATEEGFEASTGGDTAPYRDDIDRFMAVFSDEIKEGDSFELAYVPGEGVRVLKNGELKETVGDLAFKKVLFGIWLSDDPAQESLKDRMLGRD</sequence>
<gene>
    <name evidence="3" type="ORF">SAMN05216429_11422</name>
</gene>
<dbReference type="Pfam" id="PF16036">
    <property type="entry name" value="Chalcone_3"/>
    <property type="match status" value="1"/>
</dbReference>
<dbReference type="AlphaFoldDB" id="A0A1I3Y4P5"/>
<feature type="chain" id="PRO_5011606941" evidence="1">
    <location>
        <begin position="21"/>
        <end position="192"/>
    </location>
</feature>
<reference evidence="3 4" key="1">
    <citation type="submission" date="2016-10" db="EMBL/GenBank/DDBJ databases">
        <authorList>
            <person name="de Groot N.N."/>
        </authorList>
    </citation>
    <scope>NUCLEOTIDE SEQUENCE [LARGE SCALE GENOMIC DNA]</scope>
    <source>
        <strain evidence="3 4">IBRC-M 10445</strain>
    </source>
</reference>